<keyword evidence="2" id="KW-0119">Carbohydrate metabolism</keyword>
<dbReference type="RefSeq" id="WP_378308431.1">
    <property type="nucleotide sequence ID" value="NZ_JBHUKS010000019.1"/>
</dbReference>
<dbReference type="InterPro" id="IPR013783">
    <property type="entry name" value="Ig-like_fold"/>
</dbReference>
<dbReference type="EMBL" id="JBHUKS010000019">
    <property type="protein sequence ID" value="MFD2471147.1"/>
    <property type="molecule type" value="Genomic_DNA"/>
</dbReference>
<dbReference type="InterPro" id="IPR036116">
    <property type="entry name" value="FN3_sf"/>
</dbReference>
<evidence type="ECO:0000313" key="6">
    <source>
        <dbReference type="EMBL" id="MFD2471147.1"/>
    </source>
</evidence>
<dbReference type="Gene3D" id="2.60.40.10">
    <property type="entry name" value="Immunoglobulins"/>
    <property type="match status" value="2"/>
</dbReference>
<feature type="signal peptide" evidence="4">
    <location>
        <begin position="1"/>
        <end position="28"/>
    </location>
</feature>
<evidence type="ECO:0000259" key="5">
    <source>
        <dbReference type="PROSITE" id="PS50853"/>
    </source>
</evidence>
<reference evidence="7" key="1">
    <citation type="journal article" date="2019" name="Int. J. Syst. Evol. Microbiol.">
        <title>The Global Catalogue of Microorganisms (GCM) 10K type strain sequencing project: providing services to taxonomists for standard genome sequencing and annotation.</title>
        <authorList>
            <consortium name="The Broad Institute Genomics Platform"/>
            <consortium name="The Broad Institute Genome Sequencing Center for Infectious Disease"/>
            <person name="Wu L."/>
            <person name="Ma J."/>
        </authorList>
    </citation>
    <scope>NUCLEOTIDE SEQUENCE [LARGE SCALE GENOMIC DNA]</scope>
    <source>
        <strain evidence="7">CGMCC 4.7641</strain>
    </source>
</reference>
<evidence type="ECO:0000256" key="3">
    <source>
        <dbReference type="SAM" id="MobiDB-lite"/>
    </source>
</evidence>
<protein>
    <submittedName>
        <fullName evidence="6">Fibronectin type III domain-containing protein</fullName>
    </submittedName>
</protein>
<evidence type="ECO:0000256" key="4">
    <source>
        <dbReference type="SAM" id="SignalP"/>
    </source>
</evidence>
<keyword evidence="1" id="KW-0378">Hydrolase</keyword>
<feature type="domain" description="Fibronectin type-III" evidence="5">
    <location>
        <begin position="32"/>
        <end position="127"/>
    </location>
</feature>
<evidence type="ECO:0000256" key="2">
    <source>
        <dbReference type="ARBA" id="ARBA00023326"/>
    </source>
</evidence>
<dbReference type="InterPro" id="IPR003961">
    <property type="entry name" value="FN3_dom"/>
</dbReference>
<feature type="domain" description="Fibronectin type-III" evidence="5">
    <location>
        <begin position="135"/>
        <end position="222"/>
    </location>
</feature>
<dbReference type="PROSITE" id="PS50853">
    <property type="entry name" value="FN3"/>
    <property type="match status" value="2"/>
</dbReference>
<keyword evidence="2" id="KW-0624">Polysaccharide degradation</keyword>
<feature type="region of interest" description="Disordered" evidence="3">
    <location>
        <begin position="117"/>
        <end position="148"/>
    </location>
</feature>
<evidence type="ECO:0000313" key="7">
    <source>
        <dbReference type="Proteomes" id="UP001597483"/>
    </source>
</evidence>
<name>A0ABW5HDF0_9PSEU</name>
<sequence length="222" mass="23024">MPVPARTALATTILAATLAGCSTPSAPASPASPASPAFTATLTSPTNVVLHWPSDPAAAGYLLEYTNTTDSPWTALQYLPPGQTSYTHPDLIPETPFYYRIRTFSGPVSAVVPGAGSVPPSAKAAPTSVRDPGAAPTHLTAGPSADQSMHFSWTDHSTDEAGFLLEIRRPGAPDFTPVEVTDPNVTQCALSLLPGEQGSAFRIRALSYGPISPVVERTTGKG</sequence>
<keyword evidence="1" id="KW-0326">Glycosidase</keyword>
<feature type="chain" id="PRO_5047384130" evidence="4">
    <location>
        <begin position="29"/>
        <end position="222"/>
    </location>
</feature>
<accession>A0ABW5HDF0</accession>
<dbReference type="SUPFAM" id="SSF49265">
    <property type="entry name" value="Fibronectin type III"/>
    <property type="match status" value="2"/>
</dbReference>
<keyword evidence="7" id="KW-1185">Reference proteome</keyword>
<dbReference type="CDD" id="cd00063">
    <property type="entry name" value="FN3"/>
    <property type="match status" value="2"/>
</dbReference>
<gene>
    <name evidence="6" type="ORF">ACFSVL_27395</name>
</gene>
<proteinExistence type="predicted"/>
<organism evidence="6 7">
    <name type="scientific">Amycolatopsis silviterrae</name>
    <dbReference type="NCBI Taxonomy" id="1656914"/>
    <lineage>
        <taxon>Bacteria</taxon>
        <taxon>Bacillati</taxon>
        <taxon>Actinomycetota</taxon>
        <taxon>Actinomycetes</taxon>
        <taxon>Pseudonocardiales</taxon>
        <taxon>Pseudonocardiaceae</taxon>
        <taxon>Amycolatopsis</taxon>
    </lineage>
</organism>
<keyword evidence="4" id="KW-0732">Signal</keyword>
<dbReference type="PROSITE" id="PS51257">
    <property type="entry name" value="PROKAR_LIPOPROTEIN"/>
    <property type="match status" value="1"/>
</dbReference>
<evidence type="ECO:0000256" key="1">
    <source>
        <dbReference type="ARBA" id="ARBA00023295"/>
    </source>
</evidence>
<dbReference type="Proteomes" id="UP001597483">
    <property type="component" value="Unassembled WGS sequence"/>
</dbReference>
<comment type="caution">
    <text evidence="6">The sequence shown here is derived from an EMBL/GenBank/DDBJ whole genome shotgun (WGS) entry which is preliminary data.</text>
</comment>